<reference evidence="7 8" key="1">
    <citation type="submission" date="2014-11" db="EMBL/GenBank/DDBJ databases">
        <title>Genetic blueprint of the zoonotic pathogen Toxocara canis.</title>
        <authorList>
            <person name="Zhu X.-Q."/>
            <person name="Korhonen P.K."/>
            <person name="Cai H."/>
            <person name="Young N.D."/>
            <person name="Nejsum P."/>
            <person name="von Samson-Himmelstjerna G."/>
            <person name="Boag P.R."/>
            <person name="Tan P."/>
            <person name="Li Q."/>
            <person name="Min J."/>
            <person name="Yang Y."/>
            <person name="Wang X."/>
            <person name="Fang X."/>
            <person name="Hall R.S."/>
            <person name="Hofmann A."/>
            <person name="Sternberg P.W."/>
            <person name="Jex A.R."/>
            <person name="Gasser R.B."/>
        </authorList>
    </citation>
    <scope>NUCLEOTIDE SEQUENCE [LARGE SCALE GENOMIC DNA]</scope>
    <source>
        <strain evidence="7">PN_DK_2014</strain>
    </source>
</reference>
<evidence type="ECO:0000313" key="8">
    <source>
        <dbReference type="Proteomes" id="UP000031036"/>
    </source>
</evidence>
<dbReference type="PANTHER" id="PTHR24408">
    <property type="entry name" value="ZINC FINGER PROTEIN"/>
    <property type="match status" value="1"/>
</dbReference>
<keyword evidence="4" id="KW-0862">Zinc</keyword>
<sequence>MNRGRSKKNSAMGSHHDAFKCSECGKSFASKRYLKKHCVRGHTPRSGNDGELVCSMCCKTFIYLSQLRRHQMSHLNVREHECAHCAAKFVQRTHLLTHIARKHVAEPTADQKCLQPCVSSGLTAETDAASRLKRVQCTECAALFESQWHLTRHRNRRHKGGTCLTCGKKFSSASALREHSDKHDATRTHQCSVCQRRFRRSNELKLHEQSHSGEGRLLCVLCNAVFIQRTQLDRHIARSHDVRRSCASCAEHFSAITQYCSHMRIIHAETTCAYCGSEDTSKAHREAKHWRRLSKPRPLSVHTQGMKADQGPILKMVILLGDQSANNGGLVDVHKGFPPGLVDAFPGLTDLQIRVTDFTVDETMQSIILSFPVEAGAEDDPQVAHFLHTPIYIDFRNQS</sequence>
<dbReference type="EMBL" id="JPKZ01000487">
    <property type="protein sequence ID" value="KHN87015.1"/>
    <property type="molecule type" value="Genomic_DNA"/>
</dbReference>
<dbReference type="FunFam" id="3.30.160.60:FF:000100">
    <property type="entry name" value="Zinc finger 45-like"/>
    <property type="match status" value="1"/>
</dbReference>
<keyword evidence="1" id="KW-0479">Metal-binding</keyword>
<dbReference type="GO" id="GO:0005634">
    <property type="term" value="C:nucleus"/>
    <property type="evidence" value="ECO:0007669"/>
    <property type="project" value="TreeGrafter"/>
</dbReference>
<protein>
    <submittedName>
        <fullName evidence="7">Zinc finger protein</fullName>
    </submittedName>
</protein>
<dbReference type="PROSITE" id="PS50157">
    <property type="entry name" value="ZINC_FINGER_C2H2_2"/>
    <property type="match status" value="7"/>
</dbReference>
<evidence type="ECO:0000256" key="1">
    <source>
        <dbReference type="ARBA" id="ARBA00022723"/>
    </source>
</evidence>
<evidence type="ECO:0000259" key="6">
    <source>
        <dbReference type="PROSITE" id="PS50157"/>
    </source>
</evidence>
<dbReference type="Pfam" id="PF00096">
    <property type="entry name" value="zf-C2H2"/>
    <property type="match status" value="3"/>
</dbReference>
<dbReference type="InterPro" id="IPR013087">
    <property type="entry name" value="Znf_C2H2_type"/>
</dbReference>
<keyword evidence="2" id="KW-0677">Repeat</keyword>
<keyword evidence="3 5" id="KW-0863">Zinc-finger</keyword>
<feature type="domain" description="C2H2-type" evidence="6">
    <location>
        <begin position="189"/>
        <end position="216"/>
    </location>
</feature>
<dbReference type="SMART" id="SM00355">
    <property type="entry name" value="ZnF_C2H2"/>
    <property type="match status" value="8"/>
</dbReference>
<dbReference type="Proteomes" id="UP000031036">
    <property type="component" value="Unassembled WGS sequence"/>
</dbReference>
<dbReference type="STRING" id="6265.A0A0B2W1G5"/>
<evidence type="ECO:0000313" key="7">
    <source>
        <dbReference type="EMBL" id="KHN87015.1"/>
    </source>
</evidence>
<feature type="domain" description="C2H2-type" evidence="6">
    <location>
        <begin position="217"/>
        <end position="245"/>
    </location>
</feature>
<keyword evidence="8" id="KW-1185">Reference proteome</keyword>
<gene>
    <name evidence="7" type="primary">Znf316</name>
    <name evidence="7" type="ORF">Tcan_15229</name>
</gene>
<accession>A0A0B2W1G5</accession>
<feature type="domain" description="C2H2-type" evidence="6">
    <location>
        <begin position="80"/>
        <end position="108"/>
    </location>
</feature>
<proteinExistence type="predicted"/>
<dbReference type="GO" id="GO:0008270">
    <property type="term" value="F:zinc ion binding"/>
    <property type="evidence" value="ECO:0007669"/>
    <property type="project" value="UniProtKB-KW"/>
</dbReference>
<feature type="domain" description="C2H2-type" evidence="6">
    <location>
        <begin position="161"/>
        <end position="188"/>
    </location>
</feature>
<evidence type="ECO:0000256" key="2">
    <source>
        <dbReference type="ARBA" id="ARBA00022737"/>
    </source>
</evidence>
<dbReference type="Gene3D" id="3.30.160.60">
    <property type="entry name" value="Classic Zinc Finger"/>
    <property type="match status" value="5"/>
</dbReference>
<feature type="domain" description="C2H2-type" evidence="6">
    <location>
        <begin position="19"/>
        <end position="47"/>
    </location>
</feature>
<dbReference type="InterPro" id="IPR036236">
    <property type="entry name" value="Znf_C2H2_sf"/>
</dbReference>
<dbReference type="GO" id="GO:0043565">
    <property type="term" value="F:sequence-specific DNA binding"/>
    <property type="evidence" value="ECO:0007669"/>
    <property type="project" value="TreeGrafter"/>
</dbReference>
<dbReference type="OrthoDB" id="6020621at2759"/>
<comment type="caution">
    <text evidence="7">The sequence shown here is derived from an EMBL/GenBank/DDBJ whole genome shotgun (WGS) entry which is preliminary data.</text>
</comment>
<dbReference type="GO" id="GO:0000981">
    <property type="term" value="F:DNA-binding transcription factor activity, RNA polymerase II-specific"/>
    <property type="evidence" value="ECO:0007669"/>
    <property type="project" value="TreeGrafter"/>
</dbReference>
<feature type="domain" description="C2H2-type" evidence="6">
    <location>
        <begin position="135"/>
        <end position="160"/>
    </location>
</feature>
<dbReference type="SUPFAM" id="SSF57667">
    <property type="entry name" value="beta-beta-alpha zinc fingers"/>
    <property type="match status" value="3"/>
</dbReference>
<dbReference type="PANTHER" id="PTHR24408:SF58">
    <property type="entry name" value="TRANSCRIPTION FACTOR (TFIIIA), PUTATIVE (AFU_ORTHOLOGUE AFUA_1G05150)-RELATED"/>
    <property type="match status" value="1"/>
</dbReference>
<evidence type="ECO:0000256" key="5">
    <source>
        <dbReference type="PROSITE-ProRule" id="PRU00042"/>
    </source>
</evidence>
<feature type="domain" description="C2H2-type" evidence="6">
    <location>
        <begin position="52"/>
        <end position="79"/>
    </location>
</feature>
<name>A0A0B2W1G5_TOXCA</name>
<dbReference type="AlphaFoldDB" id="A0A0B2W1G5"/>
<evidence type="ECO:0000256" key="4">
    <source>
        <dbReference type="ARBA" id="ARBA00022833"/>
    </source>
</evidence>
<dbReference type="PROSITE" id="PS00028">
    <property type="entry name" value="ZINC_FINGER_C2H2_1"/>
    <property type="match status" value="8"/>
</dbReference>
<organism evidence="7 8">
    <name type="scientific">Toxocara canis</name>
    <name type="common">Canine roundworm</name>
    <dbReference type="NCBI Taxonomy" id="6265"/>
    <lineage>
        <taxon>Eukaryota</taxon>
        <taxon>Metazoa</taxon>
        <taxon>Ecdysozoa</taxon>
        <taxon>Nematoda</taxon>
        <taxon>Chromadorea</taxon>
        <taxon>Rhabditida</taxon>
        <taxon>Spirurina</taxon>
        <taxon>Ascaridomorpha</taxon>
        <taxon>Ascaridoidea</taxon>
        <taxon>Toxocaridae</taxon>
        <taxon>Toxocara</taxon>
    </lineage>
</organism>
<dbReference type="OMA" id="GNHAYQC"/>
<evidence type="ECO:0000256" key="3">
    <source>
        <dbReference type="ARBA" id="ARBA00022771"/>
    </source>
</evidence>